<proteinExistence type="predicted"/>
<gene>
    <name evidence="3" type="ORF">F2Q68_00003050</name>
    <name evidence="2" type="ORF">F2Q70_00016306</name>
</gene>
<protein>
    <submittedName>
        <fullName evidence="3">Uncharacterized protein</fullName>
    </submittedName>
</protein>
<sequence length="101" mass="11659">MLNPTSFSMSTTFAASKINIAWYTKAHKTEHDERPHYVLTQSLPTITSFIQFNTGLNQPNHTHPSLESKISDRVNNFSHYDMARTRPPNPKLKRRHKEVAP</sequence>
<dbReference type="EMBL" id="QGKY02001250">
    <property type="protein sequence ID" value="KAF2564743.1"/>
    <property type="molecule type" value="Genomic_DNA"/>
</dbReference>
<evidence type="ECO:0000256" key="1">
    <source>
        <dbReference type="SAM" id="MobiDB-lite"/>
    </source>
</evidence>
<organism evidence="3 4">
    <name type="scientific">Brassica cretica</name>
    <name type="common">Mustard</name>
    <dbReference type="NCBI Taxonomy" id="69181"/>
    <lineage>
        <taxon>Eukaryota</taxon>
        <taxon>Viridiplantae</taxon>
        <taxon>Streptophyta</taxon>
        <taxon>Embryophyta</taxon>
        <taxon>Tracheophyta</taxon>
        <taxon>Spermatophyta</taxon>
        <taxon>Magnoliopsida</taxon>
        <taxon>eudicotyledons</taxon>
        <taxon>Gunneridae</taxon>
        <taxon>Pentapetalae</taxon>
        <taxon>rosids</taxon>
        <taxon>malvids</taxon>
        <taxon>Brassicales</taxon>
        <taxon>Brassicaceae</taxon>
        <taxon>Brassiceae</taxon>
        <taxon>Brassica</taxon>
    </lineage>
</organism>
<dbReference type="Proteomes" id="UP000712281">
    <property type="component" value="Unassembled WGS sequence"/>
</dbReference>
<dbReference type="AlphaFoldDB" id="A0A3N6RU36"/>
<dbReference type="EMBL" id="QGKW02001660">
    <property type="protein sequence ID" value="KAF2578261.1"/>
    <property type="molecule type" value="Genomic_DNA"/>
</dbReference>
<evidence type="ECO:0000313" key="3">
    <source>
        <dbReference type="EMBL" id="KAF2578261.1"/>
    </source>
</evidence>
<comment type="caution">
    <text evidence="3">The sequence shown here is derived from an EMBL/GenBank/DDBJ whole genome shotgun (WGS) entry which is preliminary data.</text>
</comment>
<evidence type="ECO:0000313" key="4">
    <source>
        <dbReference type="Proteomes" id="UP000712281"/>
    </source>
</evidence>
<reference evidence="3" key="1">
    <citation type="submission" date="2019-12" db="EMBL/GenBank/DDBJ databases">
        <title>Genome sequencing and annotation of Brassica cretica.</title>
        <authorList>
            <person name="Studholme D.J."/>
            <person name="Sarris P.F."/>
        </authorList>
    </citation>
    <scope>NUCLEOTIDE SEQUENCE</scope>
    <source>
        <strain evidence="3">PFS-001/15</strain>
        <strain evidence="2">PFS-102/07</strain>
        <tissue evidence="3">Leaf</tissue>
    </source>
</reference>
<accession>A0A3N6RU36</accession>
<evidence type="ECO:0000313" key="2">
    <source>
        <dbReference type="EMBL" id="KAF2564743.1"/>
    </source>
</evidence>
<name>A0A3N6RU36_BRACR</name>
<feature type="compositionally biased region" description="Basic residues" evidence="1">
    <location>
        <begin position="91"/>
        <end position="101"/>
    </location>
</feature>
<feature type="region of interest" description="Disordered" evidence="1">
    <location>
        <begin position="79"/>
        <end position="101"/>
    </location>
</feature>